<reference evidence="1" key="1">
    <citation type="submission" date="2014-11" db="EMBL/GenBank/DDBJ databases">
        <authorList>
            <person name="Amaro Gonzalez C."/>
        </authorList>
    </citation>
    <scope>NUCLEOTIDE SEQUENCE</scope>
</reference>
<organism evidence="1">
    <name type="scientific">Anguilla anguilla</name>
    <name type="common">European freshwater eel</name>
    <name type="synonym">Muraena anguilla</name>
    <dbReference type="NCBI Taxonomy" id="7936"/>
    <lineage>
        <taxon>Eukaryota</taxon>
        <taxon>Metazoa</taxon>
        <taxon>Chordata</taxon>
        <taxon>Craniata</taxon>
        <taxon>Vertebrata</taxon>
        <taxon>Euteleostomi</taxon>
        <taxon>Actinopterygii</taxon>
        <taxon>Neopterygii</taxon>
        <taxon>Teleostei</taxon>
        <taxon>Anguilliformes</taxon>
        <taxon>Anguillidae</taxon>
        <taxon>Anguilla</taxon>
    </lineage>
</organism>
<protein>
    <submittedName>
        <fullName evidence="1">Uncharacterized protein</fullName>
    </submittedName>
</protein>
<dbReference type="EMBL" id="GBXM01018843">
    <property type="protein sequence ID" value="JAH89734.1"/>
    <property type="molecule type" value="Transcribed_RNA"/>
</dbReference>
<proteinExistence type="predicted"/>
<dbReference type="AlphaFoldDB" id="A0A0E9WH87"/>
<evidence type="ECO:0000313" key="1">
    <source>
        <dbReference type="EMBL" id="JAH89734.1"/>
    </source>
</evidence>
<accession>A0A0E9WH87</accession>
<reference evidence="1" key="2">
    <citation type="journal article" date="2015" name="Fish Shellfish Immunol.">
        <title>Early steps in the European eel (Anguilla anguilla)-Vibrio vulnificus interaction in the gills: Role of the RtxA13 toxin.</title>
        <authorList>
            <person name="Callol A."/>
            <person name="Pajuelo D."/>
            <person name="Ebbesson L."/>
            <person name="Teles M."/>
            <person name="MacKenzie S."/>
            <person name="Amaro C."/>
        </authorList>
    </citation>
    <scope>NUCLEOTIDE SEQUENCE</scope>
</reference>
<name>A0A0E9WH87_ANGAN</name>
<sequence>MRKARHFEISNESQSSDSKALEFTIHCLRLTGTASTDPAGYNCKGPLLYRCA</sequence>